<dbReference type="GO" id="GO:0051754">
    <property type="term" value="P:meiotic sister chromatid cohesion, centromeric"/>
    <property type="evidence" value="ECO:0007669"/>
    <property type="project" value="TreeGrafter"/>
</dbReference>
<dbReference type="PANTHER" id="PTHR14030">
    <property type="entry name" value="MITOTIC CHECKPOINT SERINE/THREONINE-PROTEIN KINASE BUB1"/>
    <property type="match status" value="1"/>
</dbReference>
<dbReference type="Gene3D" id="1.25.40.430">
    <property type="match status" value="1"/>
</dbReference>
<evidence type="ECO:0000259" key="2">
    <source>
        <dbReference type="PROSITE" id="PS51489"/>
    </source>
</evidence>
<dbReference type="PROSITE" id="PS51489">
    <property type="entry name" value="BUB1_N"/>
    <property type="match status" value="1"/>
</dbReference>
<dbReference type="GO" id="GO:0032991">
    <property type="term" value="C:protein-containing complex"/>
    <property type="evidence" value="ECO:0007669"/>
    <property type="project" value="UniProtKB-ARBA"/>
</dbReference>
<dbReference type="PANTHER" id="PTHR14030:SF4">
    <property type="entry name" value="BUB1 KINASE, ISOFORM A-RELATED"/>
    <property type="match status" value="1"/>
</dbReference>
<dbReference type="GO" id="GO:0007094">
    <property type="term" value="P:mitotic spindle assembly checkpoint signaling"/>
    <property type="evidence" value="ECO:0007669"/>
    <property type="project" value="InterPro"/>
</dbReference>
<evidence type="ECO:0000313" key="4">
    <source>
        <dbReference type="Proteomes" id="UP001431209"/>
    </source>
</evidence>
<dbReference type="GO" id="GO:0004672">
    <property type="term" value="F:protein kinase activity"/>
    <property type="evidence" value="ECO:0007669"/>
    <property type="project" value="TreeGrafter"/>
</dbReference>
<dbReference type="SMART" id="SM00777">
    <property type="entry name" value="Mad3_BUB1_I"/>
    <property type="match status" value="1"/>
</dbReference>
<keyword evidence="4" id="KW-1185">Reference proteome</keyword>
<sequence>MNNQDYGPVHISEFEGSKENIKPIKKGRKASELRKQFAPLTNVFCDTSAPQHQDKNAICFDNHNTKPKLAYERAVWENLVRQPSSDCLQTWLNYLEWIENSYPTLGPESQYIDVIQRVSRDFMKNPELKGRYLNDERFICIWLKYADTCSEPLDVFAFMDTNGIGCDYAPFYVQWATALEDAKDLKSADAVLSRGLNREAKPLHLMRSAHEGLSYRLAKYLKQQITAPRTQPPTLQRAPFAPIGSTSTSSARPMLTSAPKSLKPIRMQQSLVKRKNDATFKVYSDENAPQVGRVLPFQSEHQMTWDSLPTETQSEKENTMLPTRWNHLMPQHHITSTHVPPAYEEFTIYADEE</sequence>
<evidence type="ECO:0000256" key="1">
    <source>
        <dbReference type="SAM" id="MobiDB-lite"/>
    </source>
</evidence>
<dbReference type="Pfam" id="PF08311">
    <property type="entry name" value="Mad3_BUB1_I"/>
    <property type="match status" value="1"/>
</dbReference>
<dbReference type="InterPro" id="IPR015661">
    <property type="entry name" value="Bub1/Mad3"/>
</dbReference>
<gene>
    <name evidence="3" type="ORF">AKO1_010725</name>
</gene>
<reference evidence="3 4" key="1">
    <citation type="submission" date="2024-03" db="EMBL/GenBank/DDBJ databases">
        <title>The Acrasis kona genome and developmental transcriptomes reveal deep origins of eukaryotic multicellular pathways.</title>
        <authorList>
            <person name="Sheikh S."/>
            <person name="Fu C.-J."/>
            <person name="Brown M.W."/>
            <person name="Baldauf S.L."/>
        </authorList>
    </citation>
    <scope>NUCLEOTIDE SEQUENCE [LARGE SCALE GENOMIC DNA]</scope>
    <source>
        <strain evidence="3 4">ATCC MYA-3509</strain>
    </source>
</reference>
<organism evidence="3 4">
    <name type="scientific">Acrasis kona</name>
    <dbReference type="NCBI Taxonomy" id="1008807"/>
    <lineage>
        <taxon>Eukaryota</taxon>
        <taxon>Discoba</taxon>
        <taxon>Heterolobosea</taxon>
        <taxon>Tetramitia</taxon>
        <taxon>Eutetramitia</taxon>
        <taxon>Acrasidae</taxon>
        <taxon>Acrasis</taxon>
    </lineage>
</organism>
<dbReference type="Proteomes" id="UP001431209">
    <property type="component" value="Unassembled WGS sequence"/>
</dbReference>
<name>A0AAW2YPA1_9EUKA</name>
<keyword evidence="3" id="KW-0808">Transferase</keyword>
<feature type="domain" description="BUB1 N-terminal" evidence="2">
    <location>
        <begin position="76"/>
        <end position="236"/>
    </location>
</feature>
<protein>
    <submittedName>
        <fullName evidence="3">Mitotic checkpoint serine/threonine-protein kinase BUB1</fullName>
    </submittedName>
</protein>
<dbReference type="EMBL" id="JAOPGA020000476">
    <property type="protein sequence ID" value="KAL0478884.1"/>
    <property type="molecule type" value="Genomic_DNA"/>
</dbReference>
<comment type="caution">
    <text evidence="3">The sequence shown here is derived from an EMBL/GenBank/DDBJ whole genome shotgun (WGS) entry which is preliminary data.</text>
</comment>
<evidence type="ECO:0000313" key="3">
    <source>
        <dbReference type="EMBL" id="KAL0478884.1"/>
    </source>
</evidence>
<feature type="region of interest" description="Disordered" evidence="1">
    <location>
        <begin position="231"/>
        <end position="256"/>
    </location>
</feature>
<keyword evidence="3" id="KW-0418">Kinase</keyword>
<proteinExistence type="predicted"/>
<dbReference type="InterPro" id="IPR013212">
    <property type="entry name" value="Mad3/Bub1_I"/>
</dbReference>
<accession>A0AAW2YPA1</accession>
<dbReference type="AlphaFoldDB" id="A0AAW2YPA1"/>